<protein>
    <submittedName>
        <fullName evidence="2">Uncharacterized protein</fullName>
    </submittedName>
</protein>
<evidence type="ECO:0000313" key="3">
    <source>
        <dbReference type="Proteomes" id="UP000279307"/>
    </source>
</evidence>
<accession>A0A3L8E214</accession>
<feature type="non-terminal residue" evidence="2">
    <location>
        <position position="1"/>
    </location>
</feature>
<comment type="caution">
    <text evidence="2">The sequence shown here is derived from an EMBL/GenBank/DDBJ whole genome shotgun (WGS) entry which is preliminary data.</text>
</comment>
<organism evidence="2 3">
    <name type="scientific">Ooceraea biroi</name>
    <name type="common">Clonal raider ant</name>
    <name type="synonym">Cerapachys biroi</name>
    <dbReference type="NCBI Taxonomy" id="2015173"/>
    <lineage>
        <taxon>Eukaryota</taxon>
        <taxon>Metazoa</taxon>
        <taxon>Ecdysozoa</taxon>
        <taxon>Arthropoda</taxon>
        <taxon>Hexapoda</taxon>
        <taxon>Insecta</taxon>
        <taxon>Pterygota</taxon>
        <taxon>Neoptera</taxon>
        <taxon>Endopterygota</taxon>
        <taxon>Hymenoptera</taxon>
        <taxon>Apocrita</taxon>
        <taxon>Aculeata</taxon>
        <taxon>Formicoidea</taxon>
        <taxon>Formicidae</taxon>
        <taxon>Dorylinae</taxon>
        <taxon>Ooceraea</taxon>
    </lineage>
</organism>
<dbReference type="EMBL" id="QOIP01000001">
    <property type="protein sequence ID" value="RLU26493.1"/>
    <property type="molecule type" value="Genomic_DNA"/>
</dbReference>
<proteinExistence type="predicted"/>
<reference evidence="2 3" key="1">
    <citation type="journal article" date="2018" name="Genome Res.">
        <title>The genomic architecture and molecular evolution of ant odorant receptors.</title>
        <authorList>
            <person name="McKenzie S.K."/>
            <person name="Kronauer D.J.C."/>
        </authorList>
    </citation>
    <scope>NUCLEOTIDE SEQUENCE [LARGE SCALE GENOMIC DNA]</scope>
    <source>
        <strain evidence="2">Clonal line C1</strain>
    </source>
</reference>
<evidence type="ECO:0000313" key="2">
    <source>
        <dbReference type="EMBL" id="RLU26493.1"/>
    </source>
</evidence>
<gene>
    <name evidence="2" type="ORF">DMN91_000289</name>
</gene>
<dbReference type="Proteomes" id="UP000279307">
    <property type="component" value="Chromosome 1"/>
</dbReference>
<feature type="region of interest" description="Disordered" evidence="1">
    <location>
        <begin position="47"/>
        <end position="78"/>
    </location>
</feature>
<evidence type="ECO:0000256" key="1">
    <source>
        <dbReference type="SAM" id="MobiDB-lite"/>
    </source>
</evidence>
<dbReference type="AlphaFoldDB" id="A0A3L8E214"/>
<feature type="compositionally biased region" description="Gly residues" evidence="1">
    <location>
        <begin position="51"/>
        <end position="76"/>
    </location>
</feature>
<name>A0A3L8E214_OOCBI</name>
<dbReference type="OrthoDB" id="421226at2759"/>
<sequence>HITALLLAGGHPGRAPGRFRLRQEEANTGRLDHLRGMSSGAKRLVQSLRGRSGGRGTGGGRSDVGAGEEGVGGGGASTSATRLCHYDSGHELDEISVIGTAIGRGGEGLTTPTTPCHCRNIKYGSGQTLCSIAGLVPPTPAIHTHRAQSGGPYFEKAFLTICNSLDELVRALRTERREVLK</sequence>